<protein>
    <submittedName>
        <fullName evidence="4">Opioid growth factor receptor</fullName>
    </submittedName>
</protein>
<gene>
    <name evidence="4" type="primary">Ogfr</name>
    <name evidence="4" type="ORF">LCER1_G004900</name>
</gene>
<feature type="region of interest" description="Disordered" evidence="2">
    <location>
        <begin position="229"/>
        <end position="264"/>
    </location>
</feature>
<evidence type="ECO:0000256" key="2">
    <source>
        <dbReference type="SAM" id="MobiDB-lite"/>
    </source>
</evidence>
<evidence type="ECO:0000259" key="3">
    <source>
        <dbReference type="Pfam" id="PF04664"/>
    </source>
</evidence>
<dbReference type="GO" id="GO:0140625">
    <property type="term" value="F:opioid growth factor receptor activity"/>
    <property type="evidence" value="ECO:0007669"/>
    <property type="project" value="InterPro"/>
</dbReference>
<evidence type="ECO:0000256" key="1">
    <source>
        <dbReference type="ARBA" id="ARBA00010365"/>
    </source>
</evidence>
<feature type="compositionally biased region" description="Basic and acidic residues" evidence="2">
    <location>
        <begin position="1"/>
        <end position="16"/>
    </location>
</feature>
<evidence type="ECO:0000313" key="4">
    <source>
        <dbReference type="EMBL" id="TVY53574.1"/>
    </source>
</evidence>
<dbReference type="PANTHER" id="PTHR14015">
    <property type="entry name" value="OPIOID GROWTH FACTOR RECEPTOR OGFR ZETA-TYPE OPIOID RECEPTOR"/>
    <property type="match status" value="1"/>
</dbReference>
<keyword evidence="4" id="KW-0675">Receptor</keyword>
<name>A0A7D8YKY6_9HELO</name>
<dbReference type="Proteomes" id="UP000481288">
    <property type="component" value="Unassembled WGS sequence"/>
</dbReference>
<accession>A0A7D8YKY6</accession>
<dbReference type="PANTHER" id="PTHR14015:SF2">
    <property type="entry name" value="OPIOID GROWTH FACTOR RECEPTOR (OGFR) CONSERVED DOMAIN-CONTAINING PROTEIN"/>
    <property type="match status" value="1"/>
</dbReference>
<dbReference type="EMBL" id="QGMG01000439">
    <property type="protein sequence ID" value="TVY53574.1"/>
    <property type="molecule type" value="Genomic_DNA"/>
</dbReference>
<proteinExistence type="inferred from homology"/>
<comment type="caution">
    <text evidence="4">The sequence shown here is derived from an EMBL/GenBank/DDBJ whole genome shotgun (WGS) entry which is preliminary data.</text>
</comment>
<comment type="similarity">
    <text evidence="1">Belongs to the opioid growth factor receptor family.</text>
</comment>
<sequence>MDRLRFKKPKDEKETGNKTSGDLSISSALIKFYRGNGTDFQGRYLKDIMKWDMRKLEQDHAYIQTMFPLPESSNIVGRSAPKIDYEVFKAFRKSPNLRRALYNSFRRILWFYGLRPKLNEEGYFETVEKNPDSWHNSTRSWNAQFDHNHLRITRIIRCLRVLGLEEEAQAFYEFLKENAVRASKTSQMYWTRAAKRPLNVKPDIDIDEETYHIVGDVFLKAYEKRLKEAEEKDKEYGKGNWTKTEEEEAEDEENWSQSEDEDLV</sequence>
<dbReference type="AlphaFoldDB" id="A0A7D8YKY6"/>
<reference evidence="4 5" key="1">
    <citation type="submission" date="2018-05" db="EMBL/GenBank/DDBJ databases">
        <title>Whole genome sequencing for identification of molecular markers to develop diagnostic detection tools for the regulated plant pathogen Lachnellula willkommii.</title>
        <authorList>
            <person name="Giroux E."/>
            <person name="Bilodeau G."/>
        </authorList>
    </citation>
    <scope>NUCLEOTIDE SEQUENCE [LARGE SCALE GENOMIC DNA]</scope>
    <source>
        <strain evidence="4 5">CBS 625.97</strain>
    </source>
</reference>
<evidence type="ECO:0000313" key="5">
    <source>
        <dbReference type="Proteomes" id="UP000481288"/>
    </source>
</evidence>
<feature type="compositionally biased region" description="Acidic residues" evidence="2">
    <location>
        <begin position="245"/>
        <end position="264"/>
    </location>
</feature>
<dbReference type="InterPro" id="IPR006757">
    <property type="entry name" value="OGF_rcpt"/>
</dbReference>
<dbReference type="Pfam" id="PF04664">
    <property type="entry name" value="OGFr_N"/>
    <property type="match status" value="1"/>
</dbReference>
<dbReference type="InterPro" id="IPR039574">
    <property type="entry name" value="OGFr"/>
</dbReference>
<feature type="region of interest" description="Disordered" evidence="2">
    <location>
        <begin position="1"/>
        <end position="20"/>
    </location>
</feature>
<dbReference type="GO" id="GO:0016020">
    <property type="term" value="C:membrane"/>
    <property type="evidence" value="ECO:0007669"/>
    <property type="project" value="InterPro"/>
</dbReference>
<feature type="domain" description="Opioid growth factor receptor (OGFr) conserved" evidence="3">
    <location>
        <begin position="41"/>
        <end position="186"/>
    </location>
</feature>
<dbReference type="OrthoDB" id="9030204at2759"/>
<organism evidence="4 5">
    <name type="scientific">Lachnellula cervina</name>
    <dbReference type="NCBI Taxonomy" id="1316786"/>
    <lineage>
        <taxon>Eukaryota</taxon>
        <taxon>Fungi</taxon>
        <taxon>Dikarya</taxon>
        <taxon>Ascomycota</taxon>
        <taxon>Pezizomycotina</taxon>
        <taxon>Leotiomycetes</taxon>
        <taxon>Helotiales</taxon>
        <taxon>Lachnaceae</taxon>
        <taxon>Lachnellula</taxon>
    </lineage>
</organism>
<keyword evidence="5" id="KW-1185">Reference proteome</keyword>